<comment type="similarity">
    <text evidence="2">Belongs to the FliS family.</text>
</comment>
<dbReference type="AlphaFoldDB" id="A0A1E5G3T5"/>
<reference evidence="6 7" key="1">
    <citation type="submission" date="2016-09" db="EMBL/GenBank/DDBJ databases">
        <title>Draft genome sequence for the type strain of Desulfuribacillus alkaliarsenatis AHT28, an obligately anaerobic, sulfidogenic bacterium isolated from Russian soda lake sediments.</title>
        <authorList>
            <person name="Abin C.A."/>
            <person name="Hollibaugh J.T."/>
        </authorList>
    </citation>
    <scope>NUCLEOTIDE SEQUENCE [LARGE SCALE GENOMIC DNA]</scope>
    <source>
        <strain evidence="6 7">AHT28</strain>
    </source>
</reference>
<dbReference type="Pfam" id="PF02561">
    <property type="entry name" value="FliS"/>
    <property type="match status" value="1"/>
</dbReference>
<gene>
    <name evidence="6" type="ORF">BHF68_14110</name>
</gene>
<keyword evidence="6" id="KW-0282">Flagellum</keyword>
<evidence type="ECO:0000256" key="1">
    <source>
        <dbReference type="ARBA" id="ARBA00004514"/>
    </source>
</evidence>
<evidence type="ECO:0000256" key="4">
    <source>
        <dbReference type="ARBA" id="ARBA00022795"/>
    </source>
</evidence>
<dbReference type="GO" id="GO:0005829">
    <property type="term" value="C:cytosol"/>
    <property type="evidence" value="ECO:0007669"/>
    <property type="project" value="UniProtKB-SubCell"/>
</dbReference>
<comment type="subcellular location">
    <subcellularLocation>
        <location evidence="1">Cytoplasm</location>
        <location evidence="1">Cytosol</location>
    </subcellularLocation>
</comment>
<accession>A0A1E5G3T5</accession>
<dbReference type="GO" id="GO:0071973">
    <property type="term" value="P:bacterial-type flagellum-dependent cell motility"/>
    <property type="evidence" value="ECO:0007669"/>
    <property type="project" value="TreeGrafter"/>
</dbReference>
<evidence type="ECO:0000256" key="3">
    <source>
        <dbReference type="ARBA" id="ARBA00022490"/>
    </source>
</evidence>
<name>A0A1E5G3T5_9FIRM</name>
<keyword evidence="5" id="KW-0143">Chaperone</keyword>
<evidence type="ECO:0000256" key="2">
    <source>
        <dbReference type="ARBA" id="ARBA00008787"/>
    </source>
</evidence>
<dbReference type="PIRSF" id="PIRSF039090">
    <property type="entry name" value="Flis"/>
    <property type="match status" value="1"/>
</dbReference>
<dbReference type="STRING" id="766136.BHF68_14110"/>
<evidence type="ECO:0000313" key="6">
    <source>
        <dbReference type="EMBL" id="OEF97737.1"/>
    </source>
</evidence>
<protein>
    <submittedName>
        <fullName evidence="6">Flagellar export chaperone FliS</fullName>
    </submittedName>
</protein>
<dbReference type="GO" id="GO:0044780">
    <property type="term" value="P:bacterial-type flagellum assembly"/>
    <property type="evidence" value="ECO:0007669"/>
    <property type="project" value="InterPro"/>
</dbReference>
<dbReference type="SUPFAM" id="SSF101116">
    <property type="entry name" value="Flagellar export chaperone FliS"/>
    <property type="match status" value="1"/>
</dbReference>
<dbReference type="Proteomes" id="UP000094296">
    <property type="component" value="Unassembled WGS sequence"/>
</dbReference>
<dbReference type="PANTHER" id="PTHR34773">
    <property type="entry name" value="FLAGELLAR SECRETION CHAPERONE FLIS"/>
    <property type="match status" value="1"/>
</dbReference>
<sequence>MTATPEELTLLLYGGAVKFMKQTIACMKANNITEANTANQRAQAIFEELMCSLDQEGQPEMSQQLYNLYEYINYSLVDANIKKDPQIIEQMIEFTNELRSTWQEAIKLVRTKK</sequence>
<comment type="caution">
    <text evidence="6">The sequence shown here is derived from an EMBL/GenBank/DDBJ whole genome shotgun (WGS) entry which is preliminary data.</text>
</comment>
<keyword evidence="4" id="KW-1005">Bacterial flagellum biogenesis</keyword>
<dbReference type="NCBIfam" id="TIGR00208">
    <property type="entry name" value="fliS"/>
    <property type="match status" value="1"/>
</dbReference>
<dbReference type="InterPro" id="IPR003713">
    <property type="entry name" value="FliS"/>
</dbReference>
<evidence type="ECO:0000313" key="7">
    <source>
        <dbReference type="Proteomes" id="UP000094296"/>
    </source>
</evidence>
<proteinExistence type="inferred from homology"/>
<keyword evidence="6" id="KW-0966">Cell projection</keyword>
<evidence type="ECO:0000256" key="5">
    <source>
        <dbReference type="ARBA" id="ARBA00023186"/>
    </source>
</evidence>
<keyword evidence="6" id="KW-0969">Cilium</keyword>
<dbReference type="CDD" id="cd16098">
    <property type="entry name" value="FliS"/>
    <property type="match status" value="1"/>
</dbReference>
<dbReference type="InterPro" id="IPR036584">
    <property type="entry name" value="FliS_sf"/>
</dbReference>
<dbReference type="Gene3D" id="1.20.120.340">
    <property type="entry name" value="Flagellar protein FliS"/>
    <property type="match status" value="1"/>
</dbReference>
<organism evidence="6 7">
    <name type="scientific">Desulfuribacillus alkaliarsenatis</name>
    <dbReference type="NCBI Taxonomy" id="766136"/>
    <lineage>
        <taxon>Bacteria</taxon>
        <taxon>Bacillati</taxon>
        <taxon>Bacillota</taxon>
        <taxon>Desulfuribacillia</taxon>
        <taxon>Desulfuribacillales</taxon>
        <taxon>Desulfuribacillaceae</taxon>
        <taxon>Desulfuribacillus</taxon>
    </lineage>
</organism>
<dbReference type="PANTHER" id="PTHR34773:SF1">
    <property type="entry name" value="FLAGELLAR SECRETION CHAPERONE FLIS"/>
    <property type="match status" value="1"/>
</dbReference>
<dbReference type="EMBL" id="MIJE01000005">
    <property type="protein sequence ID" value="OEF97737.1"/>
    <property type="molecule type" value="Genomic_DNA"/>
</dbReference>
<keyword evidence="3" id="KW-0963">Cytoplasm</keyword>
<keyword evidence="7" id="KW-1185">Reference proteome</keyword>